<evidence type="ECO:0000313" key="3">
    <source>
        <dbReference type="EMBL" id="KAK4550184.1"/>
    </source>
</evidence>
<dbReference type="Pfam" id="PF01585">
    <property type="entry name" value="G-patch"/>
    <property type="match status" value="1"/>
</dbReference>
<dbReference type="AlphaFoldDB" id="A0AAV9JX15"/>
<dbReference type="Proteomes" id="UP001324427">
    <property type="component" value="Unassembled WGS sequence"/>
</dbReference>
<feature type="compositionally biased region" description="Basic and acidic residues" evidence="1">
    <location>
        <begin position="182"/>
        <end position="201"/>
    </location>
</feature>
<reference evidence="3 4" key="1">
    <citation type="submission" date="2021-11" db="EMBL/GenBank/DDBJ databases">
        <title>Black yeast isolated from Biological Soil Crust.</title>
        <authorList>
            <person name="Kurbessoian T."/>
        </authorList>
    </citation>
    <scope>NUCLEOTIDE SEQUENCE [LARGE SCALE GENOMIC DNA]</scope>
    <source>
        <strain evidence="3 4">CCFEE 5522</strain>
    </source>
</reference>
<feature type="domain" description="G-patch" evidence="2">
    <location>
        <begin position="69"/>
        <end position="114"/>
    </location>
</feature>
<evidence type="ECO:0000256" key="1">
    <source>
        <dbReference type="SAM" id="MobiDB-lite"/>
    </source>
</evidence>
<dbReference type="InterPro" id="IPR000467">
    <property type="entry name" value="G_patch_dom"/>
</dbReference>
<dbReference type="SMART" id="SM00443">
    <property type="entry name" value="G_patch"/>
    <property type="match status" value="1"/>
</dbReference>
<dbReference type="SMART" id="SM01173">
    <property type="entry name" value="DUF4187"/>
    <property type="match status" value="1"/>
</dbReference>
<feature type="compositionally biased region" description="Basic and acidic residues" evidence="1">
    <location>
        <begin position="35"/>
        <end position="57"/>
    </location>
</feature>
<dbReference type="InterPro" id="IPR025239">
    <property type="entry name" value="DUF4187"/>
</dbReference>
<dbReference type="PANTHER" id="PTHR21032:SF0">
    <property type="entry name" value="G PATCH DOMAIN-CONTAINING PROTEIN 11"/>
    <property type="match status" value="1"/>
</dbReference>
<feature type="region of interest" description="Disordered" evidence="1">
    <location>
        <begin position="1"/>
        <end position="57"/>
    </location>
</feature>
<feature type="compositionally biased region" description="Basic and acidic residues" evidence="1">
    <location>
        <begin position="135"/>
        <end position="154"/>
    </location>
</feature>
<dbReference type="GO" id="GO:0003676">
    <property type="term" value="F:nucleic acid binding"/>
    <property type="evidence" value="ECO:0007669"/>
    <property type="project" value="InterPro"/>
</dbReference>
<dbReference type="PROSITE" id="PS50174">
    <property type="entry name" value="G_PATCH"/>
    <property type="match status" value="1"/>
</dbReference>
<accession>A0AAV9JX15</accession>
<feature type="region of interest" description="Disordered" evidence="1">
    <location>
        <begin position="122"/>
        <end position="201"/>
    </location>
</feature>
<dbReference type="InterPro" id="IPR039249">
    <property type="entry name" value="GPATCH11"/>
</dbReference>
<organism evidence="3 4">
    <name type="scientific">Oleoguttula mirabilis</name>
    <dbReference type="NCBI Taxonomy" id="1507867"/>
    <lineage>
        <taxon>Eukaryota</taxon>
        <taxon>Fungi</taxon>
        <taxon>Dikarya</taxon>
        <taxon>Ascomycota</taxon>
        <taxon>Pezizomycotina</taxon>
        <taxon>Dothideomycetes</taxon>
        <taxon>Dothideomycetidae</taxon>
        <taxon>Mycosphaerellales</taxon>
        <taxon>Teratosphaeriaceae</taxon>
        <taxon>Oleoguttula</taxon>
    </lineage>
</organism>
<dbReference type="PANTHER" id="PTHR21032">
    <property type="entry name" value="G PATCH DOMAIN-CONTAINING PROTEIN 11"/>
    <property type="match status" value="1"/>
</dbReference>
<evidence type="ECO:0000259" key="2">
    <source>
        <dbReference type="PROSITE" id="PS50174"/>
    </source>
</evidence>
<feature type="compositionally biased region" description="Acidic residues" evidence="1">
    <location>
        <begin position="1"/>
        <end position="11"/>
    </location>
</feature>
<sequence>MAAAEEEEDDYLAMSFDEPGSKQGKETSIQRTARVKREAAERGRVPSKRELADREKTARDLALATQLDASNKGAKMMAKMGFKGGALGKSEDARTQPIEVMLKDDRGGIGMDSEKKRKIREAAAEMDGQQKRRKVGEVEYRERTRNEREERRAEGQMWSAMRTLEGFETGAVASENGDDDAAEKANGERKDDTDKVTNTERKPLHSINILWRPLVKQRLEKERDRRMRYDLDQSLSSRTDYEDPDADQDDKLALGTQIEELDEDDPELEALEAMSFAERLGKIIEELREKYHYCFWCKYRYPDAAMKDCPGVTEDEHG</sequence>
<evidence type="ECO:0000313" key="4">
    <source>
        <dbReference type="Proteomes" id="UP001324427"/>
    </source>
</evidence>
<dbReference type="EMBL" id="JAVFHQ010000002">
    <property type="protein sequence ID" value="KAK4550184.1"/>
    <property type="molecule type" value="Genomic_DNA"/>
</dbReference>
<comment type="caution">
    <text evidence="3">The sequence shown here is derived from an EMBL/GenBank/DDBJ whole genome shotgun (WGS) entry which is preliminary data.</text>
</comment>
<protein>
    <recommendedName>
        <fullName evidence="2">G-patch domain-containing protein</fullName>
    </recommendedName>
</protein>
<dbReference type="GO" id="GO:0000776">
    <property type="term" value="C:kinetochore"/>
    <property type="evidence" value="ECO:0007669"/>
    <property type="project" value="TreeGrafter"/>
</dbReference>
<dbReference type="Pfam" id="PF13821">
    <property type="entry name" value="DUF4187"/>
    <property type="match status" value="1"/>
</dbReference>
<keyword evidence="4" id="KW-1185">Reference proteome</keyword>
<proteinExistence type="predicted"/>
<name>A0AAV9JX15_9PEZI</name>
<gene>
    <name evidence="3" type="ORF">LTR36_003151</name>
</gene>